<sequence length="100" mass="10996">MTTYFFDHDAQPMSAFSAASHADDFFAWRYGSHFMTTVIVTRERGARHTVTAESWTALSPTSIYGSVEREGDMFRPADSTGKKLISQASLTDALASILPA</sequence>
<proteinExistence type="predicted"/>
<evidence type="ECO:0000313" key="2">
    <source>
        <dbReference type="Proteomes" id="UP001500540"/>
    </source>
</evidence>
<comment type="caution">
    <text evidence="1">The sequence shown here is derived from an EMBL/GenBank/DDBJ whole genome shotgun (WGS) entry which is preliminary data.</text>
</comment>
<dbReference type="EMBL" id="BAABAF010000004">
    <property type="protein sequence ID" value="GAA3761976.1"/>
    <property type="molecule type" value="Genomic_DNA"/>
</dbReference>
<dbReference type="Proteomes" id="UP001500540">
    <property type="component" value="Unassembled WGS sequence"/>
</dbReference>
<protein>
    <submittedName>
        <fullName evidence="1">Uncharacterized protein</fullName>
    </submittedName>
</protein>
<evidence type="ECO:0000313" key="1">
    <source>
        <dbReference type="EMBL" id="GAA3761976.1"/>
    </source>
</evidence>
<name>A0ABP7GEZ4_9MICO</name>
<keyword evidence="2" id="KW-1185">Reference proteome</keyword>
<reference evidence="2" key="1">
    <citation type="journal article" date="2019" name="Int. J. Syst. Evol. Microbiol.">
        <title>The Global Catalogue of Microorganisms (GCM) 10K type strain sequencing project: providing services to taxonomists for standard genome sequencing and annotation.</title>
        <authorList>
            <consortium name="The Broad Institute Genomics Platform"/>
            <consortium name="The Broad Institute Genome Sequencing Center for Infectious Disease"/>
            <person name="Wu L."/>
            <person name="Ma J."/>
        </authorList>
    </citation>
    <scope>NUCLEOTIDE SEQUENCE [LARGE SCALE GENOMIC DNA]</scope>
    <source>
        <strain evidence="2">JCM 16950</strain>
    </source>
</reference>
<gene>
    <name evidence="1" type="ORF">GCM10022240_13210</name>
</gene>
<organism evidence="1 2">
    <name type="scientific">Microbacterium kribbense</name>
    <dbReference type="NCBI Taxonomy" id="433645"/>
    <lineage>
        <taxon>Bacteria</taxon>
        <taxon>Bacillati</taxon>
        <taxon>Actinomycetota</taxon>
        <taxon>Actinomycetes</taxon>
        <taxon>Micrococcales</taxon>
        <taxon>Microbacteriaceae</taxon>
        <taxon>Microbacterium</taxon>
    </lineage>
</organism>
<accession>A0ABP7GEZ4</accession>